<gene>
    <name evidence="1" type="ORF">ABK905_26530</name>
</gene>
<dbReference type="EMBL" id="CP157947">
    <property type="protein sequence ID" value="XBS69796.1"/>
    <property type="molecule type" value="Genomic_DNA"/>
</dbReference>
<proteinExistence type="predicted"/>
<accession>A0AAU7QC57</accession>
<organism evidence="1">
    <name type="scientific">Acerihabitans sp. KWT182</name>
    <dbReference type="NCBI Taxonomy" id="3157919"/>
    <lineage>
        <taxon>Bacteria</taxon>
        <taxon>Pseudomonadati</taxon>
        <taxon>Pseudomonadota</taxon>
        <taxon>Gammaproteobacteria</taxon>
        <taxon>Enterobacterales</taxon>
        <taxon>Pectobacteriaceae</taxon>
        <taxon>Acerihabitans</taxon>
    </lineage>
</organism>
<sequence>MALKALIINLIAEFVMRGITSPLAGRRRLAKIAKERPIRLRRTVNLLSVGAKALSEELT</sequence>
<name>A0AAU7QC57_9GAMM</name>
<protein>
    <submittedName>
        <fullName evidence="1">Uncharacterized protein</fullName>
    </submittedName>
</protein>
<reference evidence="1" key="1">
    <citation type="submission" date="2024-06" db="EMBL/GenBank/DDBJ databases">
        <authorList>
            <person name="Coelho C."/>
            <person name="Bento M."/>
            <person name="Garcia E."/>
            <person name="Camelo A."/>
            <person name="Brandao I."/>
            <person name="Espirito Santo C."/>
            <person name="Trovao J."/>
            <person name="Verissimo A."/>
            <person name="Costa J."/>
            <person name="Tiago I."/>
        </authorList>
    </citation>
    <scope>NUCLEOTIDE SEQUENCE</scope>
    <source>
        <strain evidence="1">KWT182</strain>
    </source>
</reference>
<evidence type="ECO:0000313" key="1">
    <source>
        <dbReference type="EMBL" id="XBS69796.1"/>
    </source>
</evidence>
<dbReference type="AlphaFoldDB" id="A0AAU7QC57"/>